<dbReference type="eggNOG" id="COG3682">
    <property type="taxonomic scope" value="Bacteria"/>
</dbReference>
<gene>
    <name evidence="5" type="ordered locus">GNIT_0620</name>
</gene>
<dbReference type="GO" id="GO:0045892">
    <property type="term" value="P:negative regulation of DNA-templated transcription"/>
    <property type="evidence" value="ECO:0007669"/>
    <property type="project" value="InterPro"/>
</dbReference>
<sequence length="125" mass="14550">MIELSKAEFEVLDALWTNYPASASEIIERISDEKQWHEKTIKSLLSRLHKKGAVSFNKQGRLYIYSPTIERADYTLKESRNFIERLFSGRIAPLVSGFAKSQELSQQDINDLKKVITDWEDNQKK</sequence>
<comment type="similarity">
    <text evidence="1">Belongs to the BlaI transcriptional regulatory family.</text>
</comment>
<dbReference type="RefSeq" id="WP_014107650.1">
    <property type="nucleotide sequence ID" value="NC_016041.1"/>
</dbReference>
<dbReference type="KEGG" id="gni:GNIT_0620"/>
<evidence type="ECO:0000256" key="3">
    <source>
        <dbReference type="ARBA" id="ARBA00023125"/>
    </source>
</evidence>
<evidence type="ECO:0000313" key="6">
    <source>
        <dbReference type="Proteomes" id="UP000009282"/>
    </source>
</evidence>
<evidence type="ECO:0000256" key="2">
    <source>
        <dbReference type="ARBA" id="ARBA00023015"/>
    </source>
</evidence>
<evidence type="ECO:0000313" key="5">
    <source>
        <dbReference type="EMBL" id="AEP28773.1"/>
    </source>
</evidence>
<dbReference type="Proteomes" id="UP000009282">
    <property type="component" value="Chromosome"/>
</dbReference>
<dbReference type="InterPro" id="IPR036390">
    <property type="entry name" value="WH_DNA-bd_sf"/>
</dbReference>
<keyword evidence="4" id="KW-0804">Transcription</keyword>
<reference evidence="5 6" key="1">
    <citation type="journal article" date="2011" name="J. Bacteriol.">
        <title>Complete genome sequence of seawater bacterium Glaciecola nitratireducens FR1064T.</title>
        <authorList>
            <person name="Bian F."/>
            <person name="Qin Q.L."/>
            <person name="Xie B.B."/>
            <person name="Shu Y.L."/>
            <person name="Zhang X.Y."/>
            <person name="Yu Y."/>
            <person name="Chen B."/>
            <person name="Chen X.L."/>
            <person name="Zhou B.C."/>
            <person name="Zhang Y.Z."/>
        </authorList>
    </citation>
    <scope>NUCLEOTIDE SEQUENCE [LARGE SCALE GENOMIC DNA]</scope>
    <source>
        <strain evidence="6">JCM 12485 / KCTC 12276 / FR1064</strain>
    </source>
</reference>
<keyword evidence="6" id="KW-1185">Reference proteome</keyword>
<dbReference type="InterPro" id="IPR036388">
    <property type="entry name" value="WH-like_DNA-bd_sf"/>
</dbReference>
<dbReference type="STRING" id="1085623.GNIT_0620"/>
<organism evidence="5 6">
    <name type="scientific">Glaciecola nitratireducens (strain JCM 12485 / KCTC 12276 / FR1064)</name>
    <dbReference type="NCBI Taxonomy" id="1085623"/>
    <lineage>
        <taxon>Bacteria</taxon>
        <taxon>Pseudomonadati</taxon>
        <taxon>Pseudomonadota</taxon>
        <taxon>Gammaproteobacteria</taxon>
        <taxon>Alteromonadales</taxon>
        <taxon>Alteromonadaceae</taxon>
        <taxon>Brumicola</taxon>
    </lineage>
</organism>
<dbReference type="GO" id="GO:0003677">
    <property type="term" value="F:DNA binding"/>
    <property type="evidence" value="ECO:0007669"/>
    <property type="project" value="UniProtKB-KW"/>
</dbReference>
<proteinExistence type="inferred from homology"/>
<dbReference type="Gene3D" id="1.10.10.10">
    <property type="entry name" value="Winged helix-like DNA-binding domain superfamily/Winged helix DNA-binding domain"/>
    <property type="match status" value="1"/>
</dbReference>
<keyword evidence="3" id="KW-0238">DNA-binding</keyword>
<dbReference type="InterPro" id="IPR005650">
    <property type="entry name" value="BlaI_family"/>
</dbReference>
<protein>
    <submittedName>
        <fullName evidence="5">Transcriptional regulator, BlaI family protein</fullName>
    </submittedName>
</protein>
<dbReference type="Gene3D" id="1.10.4040.10">
    <property type="entry name" value="Penicillinase repressor domain"/>
    <property type="match status" value="1"/>
</dbReference>
<evidence type="ECO:0000256" key="4">
    <source>
        <dbReference type="ARBA" id="ARBA00023163"/>
    </source>
</evidence>
<dbReference type="Pfam" id="PF03965">
    <property type="entry name" value="Penicillinase_R"/>
    <property type="match status" value="1"/>
</dbReference>
<dbReference type="OrthoDB" id="279010at2"/>
<dbReference type="HOGENOM" id="CLU_119090_2_1_6"/>
<keyword evidence="2" id="KW-0805">Transcription regulation</keyword>
<dbReference type="AlphaFoldDB" id="G4QEL0"/>
<accession>G4QEL0</accession>
<dbReference type="PIRSF" id="PIRSF019455">
    <property type="entry name" value="CopR_AtkY"/>
    <property type="match status" value="1"/>
</dbReference>
<name>G4QEL0_GLANF</name>
<dbReference type="SUPFAM" id="SSF46785">
    <property type="entry name" value="Winged helix' DNA-binding domain"/>
    <property type="match status" value="1"/>
</dbReference>
<dbReference type="EMBL" id="CP003060">
    <property type="protein sequence ID" value="AEP28773.1"/>
    <property type="molecule type" value="Genomic_DNA"/>
</dbReference>
<evidence type="ECO:0000256" key="1">
    <source>
        <dbReference type="ARBA" id="ARBA00011046"/>
    </source>
</evidence>